<dbReference type="AlphaFoldDB" id="A0AAU9U122"/>
<accession>A0AAU9U122</accession>
<keyword evidence="1" id="KW-0732">Signal</keyword>
<feature type="chain" id="PRO_5043471260" evidence="1">
    <location>
        <begin position="20"/>
        <end position="140"/>
    </location>
</feature>
<proteinExistence type="predicted"/>
<name>A0AAU9U122_EUPED</name>
<keyword evidence="3" id="KW-1185">Reference proteome</keyword>
<reference evidence="2" key="1">
    <citation type="submission" date="2022-03" db="EMBL/GenBank/DDBJ databases">
        <authorList>
            <person name="Tunstrom K."/>
        </authorList>
    </citation>
    <scope>NUCLEOTIDE SEQUENCE</scope>
</reference>
<evidence type="ECO:0000313" key="3">
    <source>
        <dbReference type="Proteomes" id="UP001153954"/>
    </source>
</evidence>
<dbReference type="Proteomes" id="UP001153954">
    <property type="component" value="Unassembled WGS sequence"/>
</dbReference>
<sequence length="140" mass="15879">MRLGHFFFISAWIVICASQRSPYAGRRPIGYPVLEITTSAARNDTLGNRFGENGTTTTQRLPVEALGDRDLFNRLGQLPQDKQPFWVLNWQALEQHRQKPQSYPQKPNIFAQSTITTVQAAQNKQSLESTQTVQNNQTFG</sequence>
<comment type="caution">
    <text evidence="2">The sequence shown here is derived from an EMBL/GenBank/DDBJ whole genome shotgun (WGS) entry which is preliminary data.</text>
</comment>
<organism evidence="2 3">
    <name type="scientific">Euphydryas editha</name>
    <name type="common">Edith's checkerspot</name>
    <dbReference type="NCBI Taxonomy" id="104508"/>
    <lineage>
        <taxon>Eukaryota</taxon>
        <taxon>Metazoa</taxon>
        <taxon>Ecdysozoa</taxon>
        <taxon>Arthropoda</taxon>
        <taxon>Hexapoda</taxon>
        <taxon>Insecta</taxon>
        <taxon>Pterygota</taxon>
        <taxon>Neoptera</taxon>
        <taxon>Endopterygota</taxon>
        <taxon>Lepidoptera</taxon>
        <taxon>Glossata</taxon>
        <taxon>Ditrysia</taxon>
        <taxon>Papilionoidea</taxon>
        <taxon>Nymphalidae</taxon>
        <taxon>Nymphalinae</taxon>
        <taxon>Euphydryas</taxon>
    </lineage>
</organism>
<feature type="signal peptide" evidence="1">
    <location>
        <begin position="1"/>
        <end position="19"/>
    </location>
</feature>
<protein>
    <submittedName>
        <fullName evidence="2">Uncharacterized protein</fullName>
    </submittedName>
</protein>
<gene>
    <name evidence="2" type="ORF">EEDITHA_LOCUS8512</name>
</gene>
<dbReference type="EMBL" id="CAKOGL010000012">
    <property type="protein sequence ID" value="CAH2092786.1"/>
    <property type="molecule type" value="Genomic_DNA"/>
</dbReference>
<evidence type="ECO:0000313" key="2">
    <source>
        <dbReference type="EMBL" id="CAH2092786.1"/>
    </source>
</evidence>
<evidence type="ECO:0000256" key="1">
    <source>
        <dbReference type="SAM" id="SignalP"/>
    </source>
</evidence>